<name>A0ACA9Q228_9GLOM</name>
<feature type="non-terminal residue" evidence="1">
    <location>
        <position position="291"/>
    </location>
</feature>
<reference evidence="1" key="1">
    <citation type="submission" date="2021-06" db="EMBL/GenBank/DDBJ databases">
        <authorList>
            <person name="Kallberg Y."/>
            <person name="Tangrot J."/>
            <person name="Rosling A."/>
        </authorList>
    </citation>
    <scope>NUCLEOTIDE SEQUENCE</scope>
    <source>
        <strain evidence="1">MA461A</strain>
    </source>
</reference>
<evidence type="ECO:0000313" key="1">
    <source>
        <dbReference type="EMBL" id="CAG8734407.1"/>
    </source>
</evidence>
<protein>
    <submittedName>
        <fullName evidence="1">23865_t:CDS:1</fullName>
    </submittedName>
</protein>
<feature type="non-terminal residue" evidence="1">
    <location>
        <position position="1"/>
    </location>
</feature>
<comment type="caution">
    <text evidence="1">The sequence shown here is derived from an EMBL/GenBank/DDBJ whole genome shotgun (WGS) entry which is preliminary data.</text>
</comment>
<keyword evidence="2" id="KW-1185">Reference proteome</keyword>
<gene>
    <name evidence="1" type="ORF">RPERSI_LOCUS12500</name>
</gene>
<dbReference type="EMBL" id="CAJVQC010026824">
    <property type="protein sequence ID" value="CAG8734407.1"/>
    <property type="molecule type" value="Genomic_DNA"/>
</dbReference>
<proteinExistence type="predicted"/>
<organism evidence="1 2">
    <name type="scientific">Racocetra persica</name>
    <dbReference type="NCBI Taxonomy" id="160502"/>
    <lineage>
        <taxon>Eukaryota</taxon>
        <taxon>Fungi</taxon>
        <taxon>Fungi incertae sedis</taxon>
        <taxon>Mucoromycota</taxon>
        <taxon>Glomeromycotina</taxon>
        <taxon>Glomeromycetes</taxon>
        <taxon>Diversisporales</taxon>
        <taxon>Gigasporaceae</taxon>
        <taxon>Racocetra</taxon>
    </lineage>
</organism>
<dbReference type="Proteomes" id="UP000789920">
    <property type="component" value="Unassembled WGS sequence"/>
</dbReference>
<evidence type="ECO:0000313" key="2">
    <source>
        <dbReference type="Proteomes" id="UP000789920"/>
    </source>
</evidence>
<sequence>ETNTFNRHVFDTIRICTYCDARLFPTETQGTCCGFGKIKLSSADDTSILDRLNPFVVNFRSISSASNITELRLLIRADHGLDQRTYNMPTTSQVAAVWVEGNDHINYTERDIIVQSRSQGLQRVSELSGCYDPMQYPLLFPRGDYGWHPGILQNTSQKKVTMRQYYSYKLHFRELSSTLLFFGGRLLQQYVVDNYVKIESSRLSYLRFNQDKIRKEYYQGLHDSVQSGIINASEVGCRVILPSSFMGDAMALVQAYGKPDIFITITCNPWWPEITAELLPMQTPQDRPDLT</sequence>
<accession>A0ACA9Q228</accession>